<accession>A0A928KZ14</accession>
<dbReference type="SUPFAM" id="SSF51556">
    <property type="entry name" value="Metallo-dependent hydrolases"/>
    <property type="match status" value="1"/>
</dbReference>
<evidence type="ECO:0000259" key="2">
    <source>
        <dbReference type="Pfam" id="PF01979"/>
    </source>
</evidence>
<dbReference type="InterPro" id="IPR011059">
    <property type="entry name" value="Metal-dep_hydrolase_composite"/>
</dbReference>
<dbReference type="InterPro" id="IPR050287">
    <property type="entry name" value="MTA/SAH_deaminase"/>
</dbReference>
<gene>
    <name evidence="3" type="ORF">E7512_10800</name>
</gene>
<dbReference type="SUPFAM" id="SSF51338">
    <property type="entry name" value="Composite domain of metallo-dependent hydrolases"/>
    <property type="match status" value="1"/>
</dbReference>
<dbReference type="RefSeq" id="WP_326840654.1">
    <property type="nucleotide sequence ID" value="NZ_SVNY01000005.1"/>
</dbReference>
<reference evidence="3" key="1">
    <citation type="submission" date="2019-04" db="EMBL/GenBank/DDBJ databases">
        <title>Evolution of Biomass-Degrading Anaerobic Consortia Revealed by Metagenomics.</title>
        <authorList>
            <person name="Peng X."/>
        </authorList>
    </citation>
    <scope>NUCLEOTIDE SEQUENCE</scope>
    <source>
        <strain evidence="3">SIG551</strain>
    </source>
</reference>
<dbReference type="Pfam" id="PF01979">
    <property type="entry name" value="Amidohydro_1"/>
    <property type="match status" value="1"/>
</dbReference>
<dbReference type="Gene3D" id="2.30.40.10">
    <property type="entry name" value="Urease, subunit C, domain 1"/>
    <property type="match status" value="1"/>
</dbReference>
<name>A0A928KZ14_9FIRM</name>
<dbReference type="InterPro" id="IPR006680">
    <property type="entry name" value="Amidohydro-rel"/>
</dbReference>
<evidence type="ECO:0000313" key="4">
    <source>
        <dbReference type="Proteomes" id="UP000754750"/>
    </source>
</evidence>
<dbReference type="Proteomes" id="UP000754750">
    <property type="component" value="Unassembled WGS sequence"/>
</dbReference>
<comment type="caution">
    <text evidence="3">The sequence shown here is derived from an EMBL/GenBank/DDBJ whole genome shotgun (WGS) entry which is preliminary data.</text>
</comment>
<sequence>MDLYYPSYLYSKKQFLKDYALAVEKGVIQKVSPFAELRAQFPNSYVHRWENQVLLPGTVNAHNHSFQSLLRGIAADRPFLEWRDCSLYRYSPRMRLEDIYNGAVFAFSEMLQCGVTTVSDFFYLHNYGTESDEAIIRAARDVGIRLVLARTMYDWNGAPEGYRETVSQAVERTKALARMHRDDPMVTVLPAPHSLHAASPEMIRAGYELAKELGTGFHIHVAEERFEVEEVKAAHNGLHPIEYLDQLGVVDERMMMIHGVWLKDSEIDLAGSRGAKLAYCPSSNMFLADGITDIPRMVNSGVTVALGSDGACGNNRISVLEEMRMVSLLQKAHTLNALCVNYEQAFEMGTAAGGRALGLPVGEIARGCYADFFGVDLGDLSMQPLSASMEQLLPNIVYSMQPSAIQNVVVNGKRVYSCGDFLTIQKSRVLLKIKDTMEHLQSA</sequence>
<dbReference type="PANTHER" id="PTHR43794">
    <property type="entry name" value="AMINOHYDROLASE SSNA-RELATED"/>
    <property type="match status" value="1"/>
</dbReference>
<proteinExistence type="predicted"/>
<evidence type="ECO:0000313" key="3">
    <source>
        <dbReference type="EMBL" id="MBE6834042.1"/>
    </source>
</evidence>
<dbReference type="CDD" id="cd01298">
    <property type="entry name" value="ATZ_TRZ_like"/>
    <property type="match status" value="1"/>
</dbReference>
<dbReference type="InterPro" id="IPR032466">
    <property type="entry name" value="Metal_Hydrolase"/>
</dbReference>
<organism evidence="3 4">
    <name type="scientific">Faecalispora sporosphaeroides</name>
    <dbReference type="NCBI Taxonomy" id="1549"/>
    <lineage>
        <taxon>Bacteria</taxon>
        <taxon>Bacillati</taxon>
        <taxon>Bacillota</taxon>
        <taxon>Clostridia</taxon>
        <taxon>Eubacteriales</taxon>
        <taxon>Oscillospiraceae</taxon>
        <taxon>Faecalispora</taxon>
    </lineage>
</organism>
<dbReference type="EMBL" id="SVNY01000005">
    <property type="protein sequence ID" value="MBE6834042.1"/>
    <property type="molecule type" value="Genomic_DNA"/>
</dbReference>
<evidence type="ECO:0000256" key="1">
    <source>
        <dbReference type="ARBA" id="ARBA00022801"/>
    </source>
</evidence>
<feature type="domain" description="Amidohydrolase-related" evidence="2">
    <location>
        <begin position="53"/>
        <end position="415"/>
    </location>
</feature>
<dbReference type="Gene3D" id="3.20.20.140">
    <property type="entry name" value="Metal-dependent hydrolases"/>
    <property type="match status" value="1"/>
</dbReference>
<dbReference type="PANTHER" id="PTHR43794:SF11">
    <property type="entry name" value="AMIDOHYDROLASE-RELATED DOMAIN-CONTAINING PROTEIN"/>
    <property type="match status" value="1"/>
</dbReference>
<keyword evidence="1" id="KW-0378">Hydrolase</keyword>
<dbReference type="AlphaFoldDB" id="A0A928KZ14"/>
<protein>
    <submittedName>
        <fullName evidence="3">Amidohydrolase</fullName>
    </submittedName>
</protein>
<dbReference type="GO" id="GO:0016810">
    <property type="term" value="F:hydrolase activity, acting on carbon-nitrogen (but not peptide) bonds"/>
    <property type="evidence" value="ECO:0007669"/>
    <property type="project" value="InterPro"/>
</dbReference>